<name>A0ABM4DFW0_HYDVU</name>
<feature type="region of interest" description="Disordered" evidence="1">
    <location>
        <begin position="330"/>
        <end position="403"/>
    </location>
</feature>
<reference evidence="3" key="1">
    <citation type="submission" date="2025-08" db="UniProtKB">
        <authorList>
            <consortium name="RefSeq"/>
        </authorList>
    </citation>
    <scope>IDENTIFICATION</scope>
</reference>
<organism evidence="2 3">
    <name type="scientific">Hydra vulgaris</name>
    <name type="common">Hydra</name>
    <name type="synonym">Hydra attenuata</name>
    <dbReference type="NCBI Taxonomy" id="6087"/>
    <lineage>
        <taxon>Eukaryota</taxon>
        <taxon>Metazoa</taxon>
        <taxon>Cnidaria</taxon>
        <taxon>Hydrozoa</taxon>
        <taxon>Hydroidolina</taxon>
        <taxon>Anthoathecata</taxon>
        <taxon>Aplanulata</taxon>
        <taxon>Hydridae</taxon>
        <taxon>Hydra</taxon>
    </lineage>
</organism>
<evidence type="ECO:0000313" key="3">
    <source>
        <dbReference type="RefSeq" id="XP_065673315.1"/>
    </source>
</evidence>
<feature type="compositionally biased region" description="Basic residues" evidence="1">
    <location>
        <begin position="391"/>
        <end position="403"/>
    </location>
</feature>
<evidence type="ECO:0000256" key="1">
    <source>
        <dbReference type="SAM" id="MobiDB-lite"/>
    </source>
</evidence>
<dbReference type="RefSeq" id="XP_065673315.1">
    <property type="nucleotide sequence ID" value="XM_065817243.1"/>
</dbReference>
<dbReference type="GeneID" id="136090519"/>
<evidence type="ECO:0000313" key="2">
    <source>
        <dbReference type="Proteomes" id="UP001652625"/>
    </source>
</evidence>
<dbReference type="Proteomes" id="UP001652625">
    <property type="component" value="Chromosome 14"/>
</dbReference>
<feature type="compositionally biased region" description="Acidic residues" evidence="1">
    <location>
        <begin position="346"/>
        <end position="365"/>
    </location>
</feature>
<accession>A0ABM4DFW0</accession>
<protein>
    <submittedName>
        <fullName evidence="3">Uncharacterized protein LOC136090519</fullName>
    </submittedName>
</protein>
<gene>
    <name evidence="3" type="primary">LOC136090519</name>
</gene>
<proteinExistence type="predicted"/>
<keyword evidence="2" id="KW-1185">Reference proteome</keyword>
<sequence>MSYASVASKVEVLRERVVEFRTRLDYTKVSNSKYISEKAKEISEKISAKIGKSKIENITYHRDGRWIAVLKSINDAYNLSMEQIEINECEKPVNFKRREEQGFLITIKCDPTVTDAELSDKLAPFTDTIYSIKHTTYDFDRTIEDGRRLFRVKLNTMVKFLPHVIEINGMRIVLNFAGKEFYCGNCQSKHIPRDACVPPTNKDEMNRKATVEKPFEFTFGQSVFDNNSKTPVFNFLPPSQKPAPVMTTPRGEVKNSIYSLNKNNSIINLENRLDLSLPEDVKKKIRNIQHENEKAFDEARRLEKEKSKSTHPIENLLIVEDPLLVSKSKTSTRKLKEKAEGKNDVEEGEISSDDSFENRDEDDVLMDQANDRKRTHPETPIKNKQKERIREKRKGIPKLKWQK</sequence>
<feature type="compositionally biased region" description="Basic and acidic residues" evidence="1">
    <location>
        <begin position="369"/>
        <end position="390"/>
    </location>
</feature>